<accession>I0WBU9</accession>
<evidence type="ECO:0000313" key="4">
    <source>
        <dbReference type="Proteomes" id="UP000005938"/>
    </source>
</evidence>
<dbReference type="InterPro" id="IPR013538">
    <property type="entry name" value="ASHA1/2-like_C"/>
</dbReference>
<protein>
    <submittedName>
        <fullName evidence="3">Activator of hsp90 atpase 1 family protein</fullName>
    </submittedName>
</protein>
<dbReference type="RefSeq" id="WP_008240034.1">
    <property type="nucleotide sequence ID" value="NZ_AJJU01000017.1"/>
</dbReference>
<dbReference type="SUPFAM" id="SSF55961">
    <property type="entry name" value="Bet v1-like"/>
    <property type="match status" value="1"/>
</dbReference>
<dbReference type="PATRIC" id="fig|946077.3.peg.1992"/>
<dbReference type="AlphaFoldDB" id="I0WBU9"/>
<dbReference type="Proteomes" id="UP000005938">
    <property type="component" value="Unassembled WGS sequence"/>
</dbReference>
<dbReference type="Pfam" id="PF08327">
    <property type="entry name" value="AHSA1"/>
    <property type="match status" value="1"/>
</dbReference>
<dbReference type="InterPro" id="IPR023393">
    <property type="entry name" value="START-like_dom_sf"/>
</dbReference>
<feature type="domain" description="Activator of Hsp90 ATPase homologue 1/2-like C-terminal" evidence="2">
    <location>
        <begin position="18"/>
        <end position="136"/>
    </location>
</feature>
<evidence type="ECO:0000259" key="2">
    <source>
        <dbReference type="Pfam" id="PF08327"/>
    </source>
</evidence>
<sequence>MDKIENPIVECQMMIRKPISEVFQAFVDPTITTKFWFTKSSGILEKEKSVTWEWEMYGVSDTIKIIELVPNHLISIEWDNPKTIVDFEFSELSKETTYVVIKNYGFSQTGNELIEVIKNNTGGFTTVLDGLKAYLEFGIELNLISDKFPHVKQK</sequence>
<dbReference type="eggNOG" id="COG3832">
    <property type="taxonomic scope" value="Bacteria"/>
</dbReference>
<gene>
    <name evidence="3" type="ORF">W5A_09880</name>
</gene>
<name>I0WBU9_9FLAO</name>
<evidence type="ECO:0000256" key="1">
    <source>
        <dbReference type="ARBA" id="ARBA00006817"/>
    </source>
</evidence>
<organism evidence="3 4">
    <name type="scientific">Imtechella halotolerans K1</name>
    <dbReference type="NCBI Taxonomy" id="946077"/>
    <lineage>
        <taxon>Bacteria</taxon>
        <taxon>Pseudomonadati</taxon>
        <taxon>Bacteroidota</taxon>
        <taxon>Flavobacteriia</taxon>
        <taxon>Flavobacteriales</taxon>
        <taxon>Flavobacteriaceae</taxon>
        <taxon>Imtechella</taxon>
    </lineage>
</organism>
<dbReference type="STRING" id="946077.W5A_09880"/>
<evidence type="ECO:0000313" key="3">
    <source>
        <dbReference type="EMBL" id="EID73865.1"/>
    </source>
</evidence>
<reference evidence="3 4" key="1">
    <citation type="journal article" date="2012" name="J. Bacteriol.">
        <title>Genome Sequence of the Halotolerant Bacterium Imtechella halotolerans K1T.</title>
        <authorList>
            <person name="Kumar S."/>
            <person name="Vikram S."/>
            <person name="Subramanian S."/>
            <person name="Raghava G.P."/>
            <person name="Pinnaka A.K."/>
        </authorList>
    </citation>
    <scope>NUCLEOTIDE SEQUENCE [LARGE SCALE GENOMIC DNA]</scope>
    <source>
        <strain evidence="3 4">K1</strain>
    </source>
</reference>
<comment type="similarity">
    <text evidence="1">Belongs to the AHA1 family.</text>
</comment>
<keyword evidence="4" id="KW-1185">Reference proteome</keyword>
<dbReference type="CDD" id="cd08901">
    <property type="entry name" value="SRPBCC_CalC_Aha1-like_8"/>
    <property type="match status" value="1"/>
</dbReference>
<proteinExistence type="inferred from homology"/>
<comment type="caution">
    <text evidence="3">The sequence shown here is derived from an EMBL/GenBank/DDBJ whole genome shotgun (WGS) entry which is preliminary data.</text>
</comment>
<dbReference type="EMBL" id="AJJU01000017">
    <property type="protein sequence ID" value="EID73865.1"/>
    <property type="molecule type" value="Genomic_DNA"/>
</dbReference>
<dbReference type="Gene3D" id="3.30.530.20">
    <property type="match status" value="1"/>
</dbReference>